<name>A0A0V0UBK9_9BILA</name>
<evidence type="ECO:0008006" key="4">
    <source>
        <dbReference type="Google" id="ProtNLM"/>
    </source>
</evidence>
<reference evidence="2 3" key="1">
    <citation type="submission" date="2015-01" db="EMBL/GenBank/DDBJ databases">
        <title>Evolution of Trichinella species and genotypes.</title>
        <authorList>
            <person name="Korhonen P.K."/>
            <person name="Edoardo P."/>
            <person name="Giuseppe L.R."/>
            <person name="Gasser R.B."/>
        </authorList>
    </citation>
    <scope>NUCLEOTIDE SEQUENCE [LARGE SCALE GENOMIC DNA]</scope>
    <source>
        <strain evidence="2">ISS417</strain>
    </source>
</reference>
<proteinExistence type="predicted"/>
<keyword evidence="1" id="KW-0812">Transmembrane</keyword>
<protein>
    <recommendedName>
        <fullName evidence="4">Transmembrane protein</fullName>
    </recommendedName>
</protein>
<comment type="caution">
    <text evidence="2">The sequence shown here is derived from an EMBL/GenBank/DDBJ whole genome shotgun (WGS) entry which is preliminary data.</text>
</comment>
<organism evidence="2 3">
    <name type="scientific">Trichinella murrelli</name>
    <dbReference type="NCBI Taxonomy" id="144512"/>
    <lineage>
        <taxon>Eukaryota</taxon>
        <taxon>Metazoa</taxon>
        <taxon>Ecdysozoa</taxon>
        <taxon>Nematoda</taxon>
        <taxon>Enoplea</taxon>
        <taxon>Dorylaimia</taxon>
        <taxon>Trichinellida</taxon>
        <taxon>Trichinellidae</taxon>
        <taxon>Trichinella</taxon>
    </lineage>
</organism>
<dbReference type="Proteomes" id="UP000055048">
    <property type="component" value="Unassembled WGS sequence"/>
</dbReference>
<evidence type="ECO:0000256" key="1">
    <source>
        <dbReference type="SAM" id="Phobius"/>
    </source>
</evidence>
<evidence type="ECO:0000313" key="2">
    <source>
        <dbReference type="EMBL" id="KRX48734.1"/>
    </source>
</evidence>
<dbReference type="EMBL" id="JYDJ01000025">
    <property type="protein sequence ID" value="KRX48734.1"/>
    <property type="molecule type" value="Genomic_DNA"/>
</dbReference>
<feature type="transmembrane region" description="Helical" evidence="1">
    <location>
        <begin position="50"/>
        <end position="69"/>
    </location>
</feature>
<keyword evidence="1" id="KW-0472">Membrane</keyword>
<sequence>MMANKQLLKIKAFCSVYYVACALYELRIAFDYCSVHVSSVISHVSQQFPFLVFFIVTQWVVSVQWNYLYKLEYLSLMVVRVSLIGLKRCTKIFGFMALPSTGPEICVTSLIAISICTGFRVHHTSLVVRVAISAFGEYFCRVLCE</sequence>
<keyword evidence="3" id="KW-1185">Reference proteome</keyword>
<accession>A0A0V0UBK9</accession>
<evidence type="ECO:0000313" key="3">
    <source>
        <dbReference type="Proteomes" id="UP000055048"/>
    </source>
</evidence>
<feature type="transmembrane region" description="Helical" evidence="1">
    <location>
        <begin position="12"/>
        <end position="30"/>
    </location>
</feature>
<dbReference type="AlphaFoldDB" id="A0A0V0UBK9"/>
<gene>
    <name evidence="2" type="ORF">T05_5227</name>
</gene>
<keyword evidence="1" id="KW-1133">Transmembrane helix</keyword>